<dbReference type="Pfam" id="PF14559">
    <property type="entry name" value="TPR_19"/>
    <property type="match status" value="1"/>
</dbReference>
<gene>
    <name evidence="5" type="ORF">Poly30_42820</name>
</gene>
<feature type="signal peptide" evidence="4">
    <location>
        <begin position="1"/>
        <end position="24"/>
    </location>
</feature>
<evidence type="ECO:0000256" key="1">
    <source>
        <dbReference type="ARBA" id="ARBA00022737"/>
    </source>
</evidence>
<dbReference type="InterPro" id="IPR050498">
    <property type="entry name" value="Ycf3"/>
</dbReference>
<proteinExistence type="predicted"/>
<dbReference type="InterPro" id="IPR011990">
    <property type="entry name" value="TPR-like_helical_dom_sf"/>
</dbReference>
<dbReference type="AlphaFoldDB" id="A0A518EXA6"/>
<evidence type="ECO:0000256" key="3">
    <source>
        <dbReference type="PROSITE-ProRule" id="PRU00339"/>
    </source>
</evidence>
<feature type="repeat" description="TPR" evidence="3">
    <location>
        <begin position="139"/>
        <end position="172"/>
    </location>
</feature>
<dbReference type="EMBL" id="CP036434">
    <property type="protein sequence ID" value="QDV08729.1"/>
    <property type="molecule type" value="Genomic_DNA"/>
</dbReference>
<evidence type="ECO:0000256" key="2">
    <source>
        <dbReference type="ARBA" id="ARBA00022803"/>
    </source>
</evidence>
<keyword evidence="4" id="KW-0732">Signal</keyword>
<dbReference type="SMART" id="SM00028">
    <property type="entry name" value="TPR"/>
    <property type="match status" value="6"/>
</dbReference>
<dbReference type="SUPFAM" id="SSF48452">
    <property type="entry name" value="TPR-like"/>
    <property type="match status" value="2"/>
</dbReference>
<dbReference type="PANTHER" id="PTHR44858">
    <property type="entry name" value="TETRATRICOPEPTIDE REPEAT PROTEIN 6"/>
    <property type="match status" value="1"/>
</dbReference>
<protein>
    <submittedName>
        <fullName evidence="5">Cellulose synthase subunit BcsC</fullName>
    </submittedName>
</protein>
<reference evidence="5 6" key="1">
    <citation type="submission" date="2019-02" db="EMBL/GenBank/DDBJ databases">
        <title>Deep-cultivation of Planctomycetes and their phenomic and genomic characterization uncovers novel biology.</title>
        <authorList>
            <person name="Wiegand S."/>
            <person name="Jogler M."/>
            <person name="Boedeker C."/>
            <person name="Pinto D."/>
            <person name="Vollmers J."/>
            <person name="Rivas-Marin E."/>
            <person name="Kohn T."/>
            <person name="Peeters S.H."/>
            <person name="Heuer A."/>
            <person name="Rast P."/>
            <person name="Oberbeckmann S."/>
            <person name="Bunk B."/>
            <person name="Jeske O."/>
            <person name="Meyerdierks A."/>
            <person name="Storesund J.E."/>
            <person name="Kallscheuer N."/>
            <person name="Luecker S."/>
            <person name="Lage O.M."/>
            <person name="Pohl T."/>
            <person name="Merkel B.J."/>
            <person name="Hornburger P."/>
            <person name="Mueller R.-W."/>
            <person name="Bruemmer F."/>
            <person name="Labrenz M."/>
            <person name="Spormann A.M."/>
            <person name="Op den Camp H."/>
            <person name="Overmann J."/>
            <person name="Amann R."/>
            <person name="Jetten M.S.M."/>
            <person name="Mascher T."/>
            <person name="Medema M.H."/>
            <person name="Devos D.P."/>
            <person name="Kaster A.-K."/>
            <person name="Ovreas L."/>
            <person name="Rohde M."/>
            <person name="Galperin M.Y."/>
            <person name="Jogler C."/>
        </authorList>
    </citation>
    <scope>NUCLEOTIDE SEQUENCE [LARGE SCALE GENOMIC DNA]</scope>
    <source>
        <strain evidence="5 6">Poly30</strain>
    </source>
</reference>
<dbReference type="InterPro" id="IPR019734">
    <property type="entry name" value="TPR_rpt"/>
</dbReference>
<dbReference type="PROSITE" id="PS50005">
    <property type="entry name" value="TPR"/>
    <property type="match status" value="2"/>
</dbReference>
<dbReference type="RefSeq" id="WP_145201901.1">
    <property type="nucleotide sequence ID" value="NZ_CP036434.1"/>
</dbReference>
<evidence type="ECO:0000256" key="4">
    <source>
        <dbReference type="SAM" id="SignalP"/>
    </source>
</evidence>
<keyword evidence="1" id="KW-0677">Repeat</keyword>
<dbReference type="OrthoDB" id="9778733at2"/>
<dbReference type="Gene3D" id="1.25.40.10">
    <property type="entry name" value="Tetratricopeptide repeat domain"/>
    <property type="match status" value="2"/>
</dbReference>
<dbReference type="Proteomes" id="UP000320390">
    <property type="component" value="Chromosome"/>
</dbReference>
<evidence type="ECO:0000313" key="5">
    <source>
        <dbReference type="EMBL" id="QDV08729.1"/>
    </source>
</evidence>
<keyword evidence="6" id="KW-1185">Reference proteome</keyword>
<dbReference type="PANTHER" id="PTHR44858:SF1">
    <property type="entry name" value="UDP-N-ACETYLGLUCOSAMINE--PEPTIDE N-ACETYLGLUCOSAMINYLTRANSFERASE SPINDLY-RELATED"/>
    <property type="match status" value="1"/>
</dbReference>
<organism evidence="5 6">
    <name type="scientific">Saltatorellus ferox</name>
    <dbReference type="NCBI Taxonomy" id="2528018"/>
    <lineage>
        <taxon>Bacteria</taxon>
        <taxon>Pseudomonadati</taxon>
        <taxon>Planctomycetota</taxon>
        <taxon>Planctomycetia</taxon>
        <taxon>Planctomycetia incertae sedis</taxon>
        <taxon>Saltatorellus</taxon>
    </lineage>
</organism>
<feature type="repeat" description="TPR" evidence="3">
    <location>
        <begin position="265"/>
        <end position="298"/>
    </location>
</feature>
<dbReference type="Pfam" id="PF13432">
    <property type="entry name" value="TPR_16"/>
    <property type="match status" value="1"/>
</dbReference>
<name>A0A518EXA6_9BACT</name>
<sequence precursor="true">MRHVFVLMAWMLLFGLPACGDADAPPSGEGASSSSPEARIPGLDTSALEPLVAELIDRRMASVRSNAGNARAWADLGFALDAHMFLEEAEACLGQALELDGDLFPAAYDHAFLGTLLPREFEDVSARFEGAIALQPDYAPALVRQGDYLLAAGQVEQAAESFRAALAIWPAYAYAELGLARTQLAGTDEADWARACEALDSLFATFSADPAVATAYAQALTLLGRSDEAASISESHAAAVAGGGRATVPVRDTLRAEILSLSATAAANFQRGEGKLRAGDFQGAAREMERVLGFDPENRVARLLLAKARIGLGASKAARDALADLLEANPKDPDAHAMMGQLDTEVGQFDAAIAHFARASQSGSLDGATWRAWVTALGSLQRWDEALFRIDEWKLAAPGAADPFFLEALARKNAGQAAEAEAALEEAVRRAPTHPMRREIEPLMRVIR</sequence>
<evidence type="ECO:0000313" key="6">
    <source>
        <dbReference type="Proteomes" id="UP000320390"/>
    </source>
</evidence>
<accession>A0A518EXA6</accession>
<keyword evidence="2 3" id="KW-0802">TPR repeat</keyword>
<feature type="chain" id="PRO_5022013450" evidence="4">
    <location>
        <begin position="25"/>
        <end position="448"/>
    </location>
</feature>